<accession>A0ABP1GGP1</accession>
<dbReference type="Gene3D" id="3.40.50.1110">
    <property type="entry name" value="SGNH hydrolase"/>
    <property type="match status" value="1"/>
</dbReference>
<comment type="caution">
    <text evidence="2">The sequence shown here is derived from an EMBL/GenBank/DDBJ whole genome shotgun (WGS) entry which is preliminary data.</text>
</comment>
<reference evidence="2 3" key="1">
    <citation type="submission" date="2024-06" db="EMBL/GenBank/DDBJ databases">
        <authorList>
            <person name="Kraege A."/>
            <person name="Thomma B."/>
        </authorList>
    </citation>
    <scope>NUCLEOTIDE SEQUENCE [LARGE SCALE GENOMIC DNA]</scope>
</reference>
<proteinExistence type="predicted"/>
<protein>
    <submittedName>
        <fullName evidence="2">G13114 protein</fullName>
    </submittedName>
</protein>
<dbReference type="EMBL" id="CAXHTA020000021">
    <property type="protein sequence ID" value="CAL5229734.1"/>
    <property type="molecule type" value="Genomic_DNA"/>
</dbReference>
<dbReference type="InterPro" id="IPR036514">
    <property type="entry name" value="SGNH_hydro_sf"/>
</dbReference>
<name>A0ABP1GGP1_9CHLO</name>
<gene>
    <name evidence="2" type="primary">g13114</name>
    <name evidence="2" type="ORF">VP750_LOCUS11640</name>
</gene>
<sequence length="354" mass="39455">MMNLITVLLGLAMLSLVQSRNYPVLDCKYGQLPGRWVNAAGRSDGKEVFYQPVGIKQDWKLFDARCRLQPLADQLLSSNSSQPGNRVPILLIGDSTDRFIQQDVCELGKMVGARTDSIGFDTDQTTLRVPEVDGVPQKFECNHCSGCMTDFATIGHSYVWGVSPTGPYHYNKTGGWMERIPDVIASFKNLTGRDPEMVVFASNFWDIASWGTRNASILDTDDLEDWVMEDFNQNMSHVLSTIESLVPASAIKVFKTSAWPEPADCMGQSALKGYLGRKSHVAQLNAAGKHMAAMHGWEVVDLEPMVAKFGHPSMYLRDNIHPHMFLNIEIFNIYLNILRAHGHFMAPAQTDIGI</sequence>
<dbReference type="Proteomes" id="UP001497392">
    <property type="component" value="Unassembled WGS sequence"/>
</dbReference>
<evidence type="ECO:0000313" key="2">
    <source>
        <dbReference type="EMBL" id="CAL5229734.1"/>
    </source>
</evidence>
<keyword evidence="1" id="KW-0732">Signal</keyword>
<dbReference type="SUPFAM" id="SSF52266">
    <property type="entry name" value="SGNH hydrolase"/>
    <property type="match status" value="1"/>
</dbReference>
<feature type="chain" id="PRO_5045079999" evidence="1">
    <location>
        <begin position="20"/>
        <end position="354"/>
    </location>
</feature>
<evidence type="ECO:0000313" key="3">
    <source>
        <dbReference type="Proteomes" id="UP001497392"/>
    </source>
</evidence>
<feature type="signal peptide" evidence="1">
    <location>
        <begin position="1"/>
        <end position="19"/>
    </location>
</feature>
<keyword evidence="3" id="KW-1185">Reference proteome</keyword>
<evidence type="ECO:0000256" key="1">
    <source>
        <dbReference type="SAM" id="SignalP"/>
    </source>
</evidence>
<organism evidence="2 3">
    <name type="scientific">Coccomyxa viridis</name>
    <dbReference type="NCBI Taxonomy" id="1274662"/>
    <lineage>
        <taxon>Eukaryota</taxon>
        <taxon>Viridiplantae</taxon>
        <taxon>Chlorophyta</taxon>
        <taxon>core chlorophytes</taxon>
        <taxon>Trebouxiophyceae</taxon>
        <taxon>Trebouxiophyceae incertae sedis</taxon>
        <taxon>Coccomyxaceae</taxon>
        <taxon>Coccomyxa</taxon>
    </lineage>
</organism>